<keyword evidence="4" id="KW-0472">Membrane</keyword>
<gene>
    <name evidence="6" type="ORF">FC78_GL000160</name>
</gene>
<organism evidence="6 7">
    <name type="scientific">Companilactobacillus bobalius DSM 19674</name>
    <dbReference type="NCBI Taxonomy" id="1423788"/>
    <lineage>
        <taxon>Bacteria</taxon>
        <taxon>Bacillati</taxon>
        <taxon>Bacillota</taxon>
        <taxon>Bacilli</taxon>
        <taxon>Lactobacillales</taxon>
        <taxon>Lactobacillaceae</taxon>
        <taxon>Companilactobacillus</taxon>
        <taxon>Companilactobacillus bobalius</taxon>
    </lineage>
</organism>
<keyword evidence="3" id="KW-0804">Transcription</keyword>
<evidence type="ECO:0000256" key="1">
    <source>
        <dbReference type="ARBA" id="ARBA00023015"/>
    </source>
</evidence>
<dbReference type="PROSITE" id="PS50995">
    <property type="entry name" value="HTH_MARR_2"/>
    <property type="match status" value="1"/>
</dbReference>
<protein>
    <recommendedName>
        <fullName evidence="5">HTH marR-type domain-containing protein</fullName>
    </recommendedName>
</protein>
<keyword evidence="4" id="KW-1133">Transmembrane helix</keyword>
<feature type="transmembrane region" description="Helical" evidence="4">
    <location>
        <begin position="6"/>
        <end position="26"/>
    </location>
</feature>
<dbReference type="InterPro" id="IPR036388">
    <property type="entry name" value="WH-like_DNA-bd_sf"/>
</dbReference>
<keyword evidence="4" id="KW-0812">Transmembrane</keyword>
<dbReference type="InterPro" id="IPR000835">
    <property type="entry name" value="HTH_MarR-typ"/>
</dbReference>
<dbReference type="AlphaFoldDB" id="A0A0R1KED4"/>
<dbReference type="PANTHER" id="PTHR42756:SF1">
    <property type="entry name" value="TRANSCRIPTIONAL REPRESSOR OF EMRAB OPERON"/>
    <property type="match status" value="1"/>
</dbReference>
<evidence type="ECO:0000256" key="4">
    <source>
        <dbReference type="SAM" id="Phobius"/>
    </source>
</evidence>
<keyword evidence="1" id="KW-0805">Transcription regulation</keyword>
<evidence type="ECO:0000256" key="2">
    <source>
        <dbReference type="ARBA" id="ARBA00023125"/>
    </source>
</evidence>
<dbReference type="PRINTS" id="PR00598">
    <property type="entry name" value="HTHMARR"/>
</dbReference>
<keyword evidence="2" id="KW-0238">DNA-binding</keyword>
<name>A0A0R1KED4_9LACO</name>
<dbReference type="SMART" id="SM00347">
    <property type="entry name" value="HTH_MARR"/>
    <property type="match status" value="1"/>
</dbReference>
<dbReference type="GO" id="GO:0003677">
    <property type="term" value="F:DNA binding"/>
    <property type="evidence" value="ECO:0007669"/>
    <property type="project" value="UniProtKB-KW"/>
</dbReference>
<proteinExistence type="predicted"/>
<reference evidence="6 7" key="1">
    <citation type="journal article" date="2015" name="Genome Announc.">
        <title>Expanding the biotechnology potential of lactobacilli through comparative genomics of 213 strains and associated genera.</title>
        <authorList>
            <person name="Sun Z."/>
            <person name="Harris H.M."/>
            <person name="McCann A."/>
            <person name="Guo C."/>
            <person name="Argimon S."/>
            <person name="Zhang W."/>
            <person name="Yang X."/>
            <person name="Jeffery I.B."/>
            <person name="Cooney J.C."/>
            <person name="Kagawa T.F."/>
            <person name="Liu W."/>
            <person name="Song Y."/>
            <person name="Salvetti E."/>
            <person name="Wrobel A."/>
            <person name="Rasinkangas P."/>
            <person name="Parkhill J."/>
            <person name="Rea M.C."/>
            <person name="O'Sullivan O."/>
            <person name="Ritari J."/>
            <person name="Douillard F.P."/>
            <person name="Paul Ross R."/>
            <person name="Yang R."/>
            <person name="Briner A.E."/>
            <person name="Felis G.E."/>
            <person name="de Vos W.M."/>
            <person name="Barrangou R."/>
            <person name="Klaenhammer T.R."/>
            <person name="Caufield P.W."/>
            <person name="Cui Y."/>
            <person name="Zhang H."/>
            <person name="O'Toole P.W."/>
        </authorList>
    </citation>
    <scope>NUCLEOTIDE SEQUENCE [LARGE SCALE GENOMIC DNA]</scope>
    <source>
        <strain evidence="6 7">DSM 19674</strain>
    </source>
</reference>
<feature type="domain" description="HTH marR-type" evidence="5">
    <location>
        <begin position="36"/>
        <end position="171"/>
    </location>
</feature>
<dbReference type="EMBL" id="AZDY01000041">
    <property type="protein sequence ID" value="KRK81861.1"/>
    <property type="molecule type" value="Genomic_DNA"/>
</dbReference>
<evidence type="ECO:0000256" key="3">
    <source>
        <dbReference type="ARBA" id="ARBA00023163"/>
    </source>
</evidence>
<evidence type="ECO:0000313" key="6">
    <source>
        <dbReference type="EMBL" id="KRK81861.1"/>
    </source>
</evidence>
<evidence type="ECO:0000259" key="5">
    <source>
        <dbReference type="PROSITE" id="PS50995"/>
    </source>
</evidence>
<dbReference type="InterPro" id="IPR036390">
    <property type="entry name" value="WH_DNA-bd_sf"/>
</dbReference>
<comment type="caution">
    <text evidence="6">The sequence shown here is derived from an EMBL/GenBank/DDBJ whole genome shotgun (WGS) entry which is preliminary data.</text>
</comment>
<dbReference type="STRING" id="1423788.FC78_GL000160"/>
<dbReference type="PANTHER" id="PTHR42756">
    <property type="entry name" value="TRANSCRIPTIONAL REGULATOR, MARR"/>
    <property type="match status" value="1"/>
</dbReference>
<keyword evidence="7" id="KW-1185">Reference proteome</keyword>
<accession>A0A0R1KED4</accession>
<dbReference type="Pfam" id="PF01047">
    <property type="entry name" value="MarR"/>
    <property type="match status" value="1"/>
</dbReference>
<dbReference type="Gene3D" id="1.10.10.10">
    <property type="entry name" value="Winged helix-like DNA-binding domain superfamily/Winged helix DNA-binding domain"/>
    <property type="match status" value="1"/>
</dbReference>
<dbReference type="Proteomes" id="UP000051515">
    <property type="component" value="Unassembled WGS sequence"/>
</dbReference>
<dbReference type="PATRIC" id="fig|1423788.3.peg.166"/>
<evidence type="ECO:0000313" key="7">
    <source>
        <dbReference type="Proteomes" id="UP000051515"/>
    </source>
</evidence>
<sequence>MKKISYWIFLFKVVDFVHYYAILFSIQIRRFLHLLDQNEITSIRSFNRNYTKLLGILNKKVLDTPLSWTEGRTILEIYFNQDKTPIEVANHLNLDKSYTSRILKRFEKNELLYKSPSSTDLRSKKIHLTTKGTKLAQQLDERSDQQIKDLLINLSPQQQQEFYEAVKTIDKLLFNRK</sequence>
<dbReference type="SUPFAM" id="SSF46785">
    <property type="entry name" value="Winged helix' DNA-binding domain"/>
    <property type="match status" value="1"/>
</dbReference>
<dbReference type="GO" id="GO:0003700">
    <property type="term" value="F:DNA-binding transcription factor activity"/>
    <property type="evidence" value="ECO:0007669"/>
    <property type="project" value="InterPro"/>
</dbReference>